<dbReference type="InterPro" id="IPR003961">
    <property type="entry name" value="FN3_dom"/>
</dbReference>
<dbReference type="SMART" id="SM00060">
    <property type="entry name" value="FN3"/>
    <property type="match status" value="1"/>
</dbReference>
<evidence type="ECO:0000313" key="8">
    <source>
        <dbReference type="EMBL" id="PIP60894.1"/>
    </source>
</evidence>
<dbReference type="EMBL" id="PCSZ01000019">
    <property type="protein sequence ID" value="PIP60894.1"/>
    <property type="molecule type" value="Genomic_DNA"/>
</dbReference>
<dbReference type="Pfam" id="PF18884">
    <property type="entry name" value="TSP3_bac"/>
    <property type="match status" value="2"/>
</dbReference>
<dbReference type="PROSITE" id="PS00018">
    <property type="entry name" value="EF_HAND_1"/>
    <property type="match status" value="1"/>
</dbReference>
<protein>
    <recommendedName>
        <fullName evidence="7">Fibronectin type-III domain-containing protein</fullName>
    </recommendedName>
</protein>
<keyword evidence="6" id="KW-1133">Transmembrane helix</keyword>
<dbReference type="AlphaFoldDB" id="A0A2H0BTF3"/>
<dbReference type="InterPro" id="IPR059100">
    <property type="entry name" value="TSP3_bac"/>
</dbReference>
<feature type="domain" description="Fibronectin type-III" evidence="7">
    <location>
        <begin position="128"/>
        <end position="219"/>
    </location>
</feature>
<dbReference type="SUPFAM" id="SSF49265">
    <property type="entry name" value="Fibronectin type III"/>
    <property type="match status" value="1"/>
</dbReference>
<reference evidence="8 9" key="1">
    <citation type="submission" date="2017-09" db="EMBL/GenBank/DDBJ databases">
        <title>Depth-based differentiation of microbial function through sediment-hosted aquifers and enrichment of novel symbionts in the deep terrestrial subsurface.</title>
        <authorList>
            <person name="Probst A.J."/>
            <person name="Ladd B."/>
            <person name="Jarett J.K."/>
            <person name="Geller-Mcgrath D.E."/>
            <person name="Sieber C.M."/>
            <person name="Emerson J.B."/>
            <person name="Anantharaman K."/>
            <person name="Thomas B.C."/>
            <person name="Malmstrom R."/>
            <person name="Stieglmeier M."/>
            <person name="Klingl A."/>
            <person name="Woyke T."/>
            <person name="Ryan C.M."/>
            <person name="Banfield J.F."/>
        </authorList>
    </citation>
    <scope>NUCLEOTIDE SEQUENCE [LARGE SCALE GENOMIC DNA]</scope>
    <source>
        <strain evidence="8">CG22_combo_CG10-13_8_21_14_all_47_17</strain>
    </source>
</reference>
<evidence type="ECO:0000259" key="7">
    <source>
        <dbReference type="PROSITE" id="PS50853"/>
    </source>
</evidence>
<keyword evidence="2" id="KW-0964">Secreted</keyword>
<evidence type="ECO:0000256" key="1">
    <source>
        <dbReference type="ARBA" id="ARBA00004613"/>
    </source>
</evidence>
<organism evidence="8 9">
    <name type="scientific">Candidatus Uhrbacteria bacterium CG22_combo_CG10-13_8_21_14_all_47_17</name>
    <dbReference type="NCBI Taxonomy" id="1975041"/>
    <lineage>
        <taxon>Bacteria</taxon>
        <taxon>Candidatus Uhriibacteriota</taxon>
    </lineage>
</organism>
<feature type="compositionally biased region" description="Pro residues" evidence="5">
    <location>
        <begin position="1"/>
        <end position="10"/>
    </location>
</feature>
<feature type="transmembrane region" description="Helical" evidence="6">
    <location>
        <begin position="80"/>
        <end position="101"/>
    </location>
</feature>
<feature type="compositionally biased region" description="Low complexity" evidence="5">
    <location>
        <begin position="11"/>
        <end position="25"/>
    </location>
</feature>
<feature type="region of interest" description="Disordered" evidence="5">
    <location>
        <begin position="51"/>
        <end position="71"/>
    </location>
</feature>
<dbReference type="InterPro" id="IPR018247">
    <property type="entry name" value="EF_Hand_1_Ca_BS"/>
</dbReference>
<evidence type="ECO:0000256" key="5">
    <source>
        <dbReference type="SAM" id="MobiDB-lite"/>
    </source>
</evidence>
<feature type="compositionally biased region" description="Low complexity" evidence="5">
    <location>
        <begin position="211"/>
        <end position="233"/>
    </location>
</feature>
<evidence type="ECO:0000256" key="2">
    <source>
        <dbReference type="ARBA" id="ARBA00022525"/>
    </source>
</evidence>
<dbReference type="Gene3D" id="2.60.40.10">
    <property type="entry name" value="Immunoglobulins"/>
    <property type="match status" value="1"/>
</dbReference>
<sequence>MALPPPPPKNAPSTPASNGSSSPSYSEKKKTEIITIPEKFYGMALKMKAEPEKKKEVTPAPVPTPKQPPQVMGPLPKRRVWPYVVLVGVLILLVGGGFVYFNRTLLFPPPAPVAPPTPEAPVIAAPTTPANLAAVSASGTMAVTLNWVDTSGDETGYRVERREGLQGTFIPLTNLGINSTTFLDVTVVPDRTYTYRVIATGPGGESSPSNGATAQTGAAAQVATPTLPPGGLDSDSDGLTDVEEAVYGTDSHNPDTDGDGFLDGNEVFHLYNPAATAPVRLMDSGIVKQVQASSGWRLLVPKDWVATLTPPDGATATIRTNSGETFTIKLENNASGLSLRDWYDAQNKDSAPNPPREITTKGVLTGLLGGDRLTTYFAWDGKIFVIHYELGTRDFINYRTSYEMILNSLELKGAPILTGATNDALVGPGDFIQTTSTMVPGEATTTAVTTSSQQTP</sequence>
<dbReference type="InterPro" id="IPR036116">
    <property type="entry name" value="FN3_sf"/>
</dbReference>
<dbReference type="Proteomes" id="UP000231581">
    <property type="component" value="Unassembled WGS sequence"/>
</dbReference>
<dbReference type="PROSITE" id="PS50853">
    <property type="entry name" value="FN3"/>
    <property type="match status" value="1"/>
</dbReference>
<keyword evidence="3" id="KW-0732">Signal</keyword>
<evidence type="ECO:0000313" key="9">
    <source>
        <dbReference type="Proteomes" id="UP000231581"/>
    </source>
</evidence>
<evidence type="ECO:0000256" key="3">
    <source>
        <dbReference type="ARBA" id="ARBA00022729"/>
    </source>
</evidence>
<gene>
    <name evidence="8" type="ORF">COX00_00745</name>
</gene>
<keyword evidence="6" id="KW-0472">Membrane</keyword>
<evidence type="ECO:0000256" key="4">
    <source>
        <dbReference type="ARBA" id="ARBA00022837"/>
    </source>
</evidence>
<evidence type="ECO:0000256" key="6">
    <source>
        <dbReference type="SAM" id="Phobius"/>
    </source>
</evidence>
<comment type="caution">
    <text evidence="8">The sequence shown here is derived from an EMBL/GenBank/DDBJ whole genome shotgun (WGS) entry which is preliminary data.</text>
</comment>
<dbReference type="CDD" id="cd00063">
    <property type="entry name" value="FN3"/>
    <property type="match status" value="1"/>
</dbReference>
<feature type="region of interest" description="Disordered" evidence="5">
    <location>
        <begin position="1"/>
        <end position="30"/>
    </location>
</feature>
<name>A0A2H0BTF3_9BACT</name>
<proteinExistence type="predicted"/>
<keyword evidence="4" id="KW-0106">Calcium</keyword>
<keyword evidence="6" id="KW-0812">Transmembrane</keyword>
<feature type="region of interest" description="Disordered" evidence="5">
    <location>
        <begin position="200"/>
        <end position="239"/>
    </location>
</feature>
<dbReference type="InterPro" id="IPR013783">
    <property type="entry name" value="Ig-like_fold"/>
</dbReference>
<accession>A0A2H0BTF3</accession>
<comment type="subcellular location">
    <subcellularLocation>
        <location evidence="1">Secreted</location>
    </subcellularLocation>
</comment>